<feature type="transmembrane region" description="Helical" evidence="1">
    <location>
        <begin position="12"/>
        <end position="29"/>
    </location>
</feature>
<comment type="caution">
    <text evidence="2">The sequence shown here is derived from an EMBL/GenBank/DDBJ whole genome shotgun (WGS) entry which is preliminary data.</text>
</comment>
<sequence>MLRIRLLLRHSVNRTLLVLGLILAVLIVLPENAAVGEHVNAAFALAGIIALFLAVSVQRINRRINARL</sequence>
<name>A0A4Y8Q2N6_9BACL</name>
<dbReference type="EMBL" id="MYFO01000013">
    <property type="protein sequence ID" value="TFE87564.1"/>
    <property type="molecule type" value="Genomic_DNA"/>
</dbReference>
<feature type="transmembrane region" description="Helical" evidence="1">
    <location>
        <begin position="41"/>
        <end position="60"/>
    </location>
</feature>
<dbReference type="AlphaFoldDB" id="A0A4Y8Q2N6"/>
<keyword evidence="3" id="KW-1185">Reference proteome</keyword>
<reference evidence="2 3" key="1">
    <citation type="submission" date="2017-03" db="EMBL/GenBank/DDBJ databases">
        <title>Isolation of Levoglucosan Utilizing Bacteria.</title>
        <authorList>
            <person name="Arya A.S."/>
        </authorList>
    </citation>
    <scope>NUCLEOTIDE SEQUENCE [LARGE SCALE GENOMIC DNA]</scope>
    <source>
        <strain evidence="2 3">MEC069</strain>
    </source>
</reference>
<protein>
    <submittedName>
        <fullName evidence="2">Uncharacterized protein</fullName>
    </submittedName>
</protein>
<dbReference type="Proteomes" id="UP000298246">
    <property type="component" value="Unassembled WGS sequence"/>
</dbReference>
<keyword evidence="1" id="KW-1133">Transmembrane helix</keyword>
<evidence type="ECO:0000313" key="3">
    <source>
        <dbReference type="Proteomes" id="UP000298246"/>
    </source>
</evidence>
<dbReference type="RefSeq" id="WP_134753127.1">
    <property type="nucleotide sequence ID" value="NZ_MYFO02000010.1"/>
</dbReference>
<organism evidence="2 3">
    <name type="scientific">Paenibacillus athensensis</name>
    <dbReference type="NCBI Taxonomy" id="1967502"/>
    <lineage>
        <taxon>Bacteria</taxon>
        <taxon>Bacillati</taxon>
        <taxon>Bacillota</taxon>
        <taxon>Bacilli</taxon>
        <taxon>Bacillales</taxon>
        <taxon>Paenibacillaceae</taxon>
        <taxon>Paenibacillus</taxon>
    </lineage>
</organism>
<gene>
    <name evidence="2" type="ORF">B5M42_12110</name>
</gene>
<keyword evidence="1" id="KW-0472">Membrane</keyword>
<proteinExistence type="predicted"/>
<accession>A0A4Y8Q2N6</accession>
<evidence type="ECO:0000256" key="1">
    <source>
        <dbReference type="SAM" id="Phobius"/>
    </source>
</evidence>
<keyword evidence="1" id="KW-0812">Transmembrane</keyword>
<evidence type="ECO:0000313" key="2">
    <source>
        <dbReference type="EMBL" id="TFE87564.1"/>
    </source>
</evidence>